<dbReference type="Gene3D" id="3.30.420.40">
    <property type="match status" value="2"/>
</dbReference>
<reference evidence="2" key="1">
    <citation type="journal article" date="2015" name="Nature">
        <title>Complex archaea that bridge the gap between prokaryotes and eukaryotes.</title>
        <authorList>
            <person name="Spang A."/>
            <person name="Saw J.H."/>
            <person name="Jorgensen S.L."/>
            <person name="Zaremba-Niedzwiedzka K."/>
            <person name="Martijn J."/>
            <person name="Lind A.E."/>
            <person name="van Eijk R."/>
            <person name="Schleper C."/>
            <person name="Guy L."/>
            <person name="Ettema T.J."/>
        </authorList>
    </citation>
    <scope>NUCLEOTIDE SEQUENCE</scope>
</reference>
<evidence type="ECO:0000313" key="2">
    <source>
        <dbReference type="EMBL" id="KKM22888.1"/>
    </source>
</evidence>
<protein>
    <recommendedName>
        <fullName evidence="1">Gcp-like domain-containing protein</fullName>
    </recommendedName>
</protein>
<dbReference type="InterPro" id="IPR043129">
    <property type="entry name" value="ATPase_NBD"/>
</dbReference>
<gene>
    <name evidence="2" type="ORF">LCGC14_1620750</name>
</gene>
<dbReference type="CDD" id="cd24032">
    <property type="entry name" value="ASKHA_NBD_TsaB"/>
    <property type="match status" value="1"/>
</dbReference>
<name>A0A0F9KL40_9ZZZZ</name>
<dbReference type="SUPFAM" id="SSF53067">
    <property type="entry name" value="Actin-like ATPase domain"/>
    <property type="match status" value="1"/>
</dbReference>
<accession>A0A0F9KL40</accession>
<sequence>MILSIETSTKAFSVSIFQDAEIASLELLHDVTHSQNIVNAVDFLLKSINRPVSDITQIYAGMGPGSFTGIRIGLSFANTMCQVRGIPILGIPSLDLLAFAIRKCYNSAIPFIRSGRQEVYTACYREGESVTDYLALNREDFFSFIKENAPECLISSEKDHRSIMIRDDTDIKIKTVFAYPSARNAYRLAETCGLKPEKKYLKPLYLRGI</sequence>
<dbReference type="Pfam" id="PF00814">
    <property type="entry name" value="TsaD"/>
    <property type="match status" value="1"/>
</dbReference>
<proteinExistence type="predicted"/>
<feature type="domain" description="Gcp-like" evidence="1">
    <location>
        <begin position="32"/>
        <end position="132"/>
    </location>
</feature>
<evidence type="ECO:0000259" key="1">
    <source>
        <dbReference type="Pfam" id="PF00814"/>
    </source>
</evidence>
<comment type="caution">
    <text evidence="2">The sequence shown here is derived from an EMBL/GenBank/DDBJ whole genome shotgun (WGS) entry which is preliminary data.</text>
</comment>
<dbReference type="EMBL" id="LAZR01013238">
    <property type="protein sequence ID" value="KKM22888.1"/>
    <property type="molecule type" value="Genomic_DNA"/>
</dbReference>
<organism evidence="2">
    <name type="scientific">marine sediment metagenome</name>
    <dbReference type="NCBI Taxonomy" id="412755"/>
    <lineage>
        <taxon>unclassified sequences</taxon>
        <taxon>metagenomes</taxon>
        <taxon>ecological metagenomes</taxon>
    </lineage>
</organism>
<dbReference type="InterPro" id="IPR000905">
    <property type="entry name" value="Gcp-like_dom"/>
</dbReference>
<dbReference type="NCBIfam" id="TIGR03725">
    <property type="entry name" value="T6A_YeaZ"/>
    <property type="match status" value="1"/>
</dbReference>
<dbReference type="GO" id="GO:0002949">
    <property type="term" value="P:tRNA threonylcarbamoyladenosine modification"/>
    <property type="evidence" value="ECO:0007669"/>
    <property type="project" value="InterPro"/>
</dbReference>
<dbReference type="InterPro" id="IPR022496">
    <property type="entry name" value="T6A_TsaB"/>
</dbReference>
<dbReference type="AlphaFoldDB" id="A0A0F9KL40"/>